<evidence type="ECO:0000256" key="1">
    <source>
        <dbReference type="PROSITE-ProRule" id="PRU00023"/>
    </source>
</evidence>
<dbReference type="SUPFAM" id="SSF48403">
    <property type="entry name" value="Ankyrin repeat"/>
    <property type="match status" value="1"/>
</dbReference>
<reference evidence="2 3" key="1">
    <citation type="submission" date="2019-10" db="EMBL/GenBank/DDBJ databases">
        <title>Streptomyces smaragdinus sp. nov. and Streptomyces fabii sp. nov., isolated from the gut of fungus growing-termite Macrotermes natalensis.</title>
        <authorList>
            <person name="Schwitalla J."/>
            <person name="Benndorf R."/>
            <person name="Martin K."/>
            <person name="De Beer W."/>
            <person name="Kaster A.-K."/>
            <person name="Vollmers J."/>
            <person name="Poulsen M."/>
            <person name="Beemelmanns C."/>
        </authorList>
    </citation>
    <scope>NUCLEOTIDE SEQUENCE [LARGE SCALE GENOMIC DNA]</scope>
    <source>
        <strain evidence="2 3">RB5</strain>
    </source>
</reference>
<gene>
    <name evidence="2" type="ORF">SRB5_46570</name>
</gene>
<dbReference type="Proteomes" id="UP000466345">
    <property type="component" value="Unassembled WGS sequence"/>
</dbReference>
<dbReference type="AlphaFoldDB" id="A0A7K0CLY3"/>
<dbReference type="InterPro" id="IPR002110">
    <property type="entry name" value="Ankyrin_rpt"/>
</dbReference>
<dbReference type="PROSITE" id="PS50088">
    <property type="entry name" value="ANK_REPEAT"/>
    <property type="match status" value="1"/>
</dbReference>
<dbReference type="RefSeq" id="WP_194293010.1">
    <property type="nucleotide sequence ID" value="NZ_WEGJ01000021.1"/>
</dbReference>
<dbReference type="Pfam" id="PF12796">
    <property type="entry name" value="Ank_2"/>
    <property type="match status" value="1"/>
</dbReference>
<organism evidence="2 3">
    <name type="scientific">Streptomyces smaragdinus</name>
    <dbReference type="NCBI Taxonomy" id="2585196"/>
    <lineage>
        <taxon>Bacteria</taxon>
        <taxon>Bacillati</taxon>
        <taxon>Actinomycetota</taxon>
        <taxon>Actinomycetes</taxon>
        <taxon>Kitasatosporales</taxon>
        <taxon>Streptomycetaceae</taxon>
        <taxon>Streptomyces</taxon>
    </lineage>
</organism>
<evidence type="ECO:0000313" key="3">
    <source>
        <dbReference type="Proteomes" id="UP000466345"/>
    </source>
</evidence>
<name>A0A7K0CLY3_9ACTN</name>
<keyword evidence="3" id="KW-1185">Reference proteome</keyword>
<protein>
    <recommendedName>
        <fullName evidence="4">Ankyrin repeat domain-containing protein</fullName>
    </recommendedName>
</protein>
<evidence type="ECO:0000313" key="2">
    <source>
        <dbReference type="EMBL" id="MQY14490.1"/>
    </source>
</evidence>
<evidence type="ECO:0008006" key="4">
    <source>
        <dbReference type="Google" id="ProtNLM"/>
    </source>
</evidence>
<accession>A0A7K0CLY3</accession>
<dbReference type="EMBL" id="WEGJ01000021">
    <property type="protein sequence ID" value="MQY14490.1"/>
    <property type="molecule type" value="Genomic_DNA"/>
</dbReference>
<dbReference type="Gene3D" id="1.25.40.20">
    <property type="entry name" value="Ankyrin repeat-containing domain"/>
    <property type="match status" value="1"/>
</dbReference>
<sequence>MSPDPTDFPRDEQASWRLIRRYTVPRWMIERSAEHRRAGDWAQACAVCMVDVDFTVADVAFTHGVEVAARLEEDLGHLVPDLLRWHLPRTLGGWTALATGEVVVLAGYGAEDAQLYVTTPAMVKGPQRVELRFGKPDYRHGGFRSAAGIQDWTVVRHLWDDRYTHELRERIGGGPDRAPFFHSDGTPRDLAEVPVEDPGPDDIAARSEWITLIRERDGLEAGFAAAGIELDLSDVKVSEWRNTSARPILGQLAFDLAGLDRELRRVTAETRAERWLLPGDWTSRVQIERQGDRLSVRVIDQKGVRGKPLLAPAVWRRLPDLDLLRVGGVEPRHLHPLVAASLFPRLPEGDEPVGPPGLDDPRSVRVRCRDSAWHEMTVREGRLDMPHSEEEQRREQAMRAFGGAVSGCFAVQQAWRSGEGRLPRLLRTQRRELFLRVENGDSENVLTLLDAGMDPHVRDVRGRTLLHTLHLMDHEVLLPRLLKAGLDLEGKDRQGRTPLFSVVQDGGSRALVEAMIAAGARIDVTAPTDAYSQMYLSLAQTIRRYKRRDLAFLSRRVLAEHPGIGDTDWDEWREDEDDEDEYR</sequence>
<proteinExistence type="predicted"/>
<feature type="repeat" description="ANK" evidence="1">
    <location>
        <begin position="494"/>
        <end position="527"/>
    </location>
</feature>
<dbReference type="InterPro" id="IPR036770">
    <property type="entry name" value="Ankyrin_rpt-contain_sf"/>
</dbReference>
<comment type="caution">
    <text evidence="2">The sequence shown here is derived from an EMBL/GenBank/DDBJ whole genome shotgun (WGS) entry which is preliminary data.</text>
</comment>
<keyword evidence="1" id="KW-0040">ANK repeat</keyword>